<evidence type="ECO:0000313" key="2">
    <source>
        <dbReference type="EMBL" id="PWD99882.1"/>
    </source>
</evidence>
<keyword evidence="3" id="KW-1185">Reference proteome</keyword>
<dbReference type="OrthoDB" id="1122300at2"/>
<feature type="transmembrane region" description="Helical" evidence="1">
    <location>
        <begin position="12"/>
        <end position="31"/>
    </location>
</feature>
<organism evidence="2 3">
    <name type="scientific">Marinilabilia rubra</name>
    <dbReference type="NCBI Taxonomy" id="2162893"/>
    <lineage>
        <taxon>Bacteria</taxon>
        <taxon>Pseudomonadati</taxon>
        <taxon>Bacteroidota</taxon>
        <taxon>Bacteroidia</taxon>
        <taxon>Marinilabiliales</taxon>
        <taxon>Marinilabiliaceae</taxon>
        <taxon>Marinilabilia</taxon>
    </lineage>
</organism>
<feature type="transmembrane region" description="Helical" evidence="1">
    <location>
        <begin position="97"/>
        <end position="119"/>
    </location>
</feature>
<gene>
    <name evidence="2" type="ORF">DDZ16_08305</name>
</gene>
<dbReference type="EMBL" id="QEWP01000005">
    <property type="protein sequence ID" value="PWD99882.1"/>
    <property type="molecule type" value="Genomic_DNA"/>
</dbReference>
<proteinExistence type="predicted"/>
<evidence type="ECO:0000313" key="3">
    <source>
        <dbReference type="Proteomes" id="UP000244956"/>
    </source>
</evidence>
<name>A0A2U2BA12_9BACT</name>
<feature type="transmembrane region" description="Helical" evidence="1">
    <location>
        <begin position="37"/>
        <end position="60"/>
    </location>
</feature>
<evidence type="ECO:0000256" key="1">
    <source>
        <dbReference type="SAM" id="Phobius"/>
    </source>
</evidence>
<sequence>MIKLSSLGRVLYAIPFLLFGLNHIFWVDFYLGEFSSFIPLGPFTVVTTGVVLIAASISIMTRYYVKFMAYVLAGLLTLFILTVHLPHLFDDVSDKAMVAFALLKDFSLLGGSLMIAGIYKEEDKNRTFF</sequence>
<keyword evidence="1" id="KW-0472">Membrane</keyword>
<dbReference type="AlphaFoldDB" id="A0A2U2BA12"/>
<comment type="caution">
    <text evidence="2">The sequence shown here is derived from an EMBL/GenBank/DDBJ whole genome shotgun (WGS) entry which is preliminary data.</text>
</comment>
<reference evidence="2 3" key="1">
    <citation type="submission" date="2018-05" db="EMBL/GenBank/DDBJ databases">
        <title>Marinilabilia rubrum sp. nov., isolated from saltern sediment.</title>
        <authorList>
            <person name="Zhang R."/>
        </authorList>
    </citation>
    <scope>NUCLEOTIDE SEQUENCE [LARGE SCALE GENOMIC DNA]</scope>
    <source>
        <strain evidence="2 3">WTE16</strain>
    </source>
</reference>
<keyword evidence="1" id="KW-1133">Transmembrane helix</keyword>
<dbReference type="RefSeq" id="WP_109263983.1">
    <property type="nucleotide sequence ID" value="NZ_QEWP01000005.1"/>
</dbReference>
<dbReference type="Proteomes" id="UP000244956">
    <property type="component" value="Unassembled WGS sequence"/>
</dbReference>
<accession>A0A2U2BA12</accession>
<feature type="transmembrane region" description="Helical" evidence="1">
    <location>
        <begin position="67"/>
        <end position="85"/>
    </location>
</feature>
<keyword evidence="1" id="KW-0812">Transmembrane</keyword>
<protein>
    <submittedName>
        <fullName evidence="2">DoxX family protein</fullName>
    </submittedName>
</protein>